<dbReference type="InterPro" id="IPR011268">
    <property type="entry name" value="Purine_phosphorylase"/>
</dbReference>
<evidence type="ECO:0000256" key="5">
    <source>
        <dbReference type="ARBA" id="ARBA00022679"/>
    </source>
</evidence>
<dbReference type="GO" id="GO:0005737">
    <property type="term" value="C:cytoplasm"/>
    <property type="evidence" value="ECO:0007669"/>
    <property type="project" value="TreeGrafter"/>
</dbReference>
<comment type="catalytic activity">
    <reaction evidence="7">
        <text>2'-deoxyguanosine + phosphate = 2-deoxy-alpha-D-ribose 1-phosphate + guanine</text>
        <dbReference type="Rhea" id="RHEA:27738"/>
        <dbReference type="ChEBI" id="CHEBI:16235"/>
        <dbReference type="ChEBI" id="CHEBI:17172"/>
        <dbReference type="ChEBI" id="CHEBI:43474"/>
        <dbReference type="ChEBI" id="CHEBI:57259"/>
        <dbReference type="EC" id="2.4.2.1"/>
    </reaction>
</comment>
<evidence type="ECO:0000256" key="8">
    <source>
        <dbReference type="ARBA" id="ARBA00023950"/>
    </source>
</evidence>
<dbReference type="InterPro" id="IPR000845">
    <property type="entry name" value="Nucleoside_phosphorylase_d"/>
</dbReference>
<dbReference type="PANTHER" id="PTHR11904:SF9">
    <property type="entry name" value="PURINE NUCLEOSIDE PHOSPHORYLASE-RELATED"/>
    <property type="match status" value="1"/>
</dbReference>
<evidence type="ECO:0000256" key="7">
    <source>
        <dbReference type="ARBA" id="ARBA00023929"/>
    </source>
</evidence>
<comment type="pathway">
    <text evidence="1">Purine metabolism; purine nucleoside salvage.</text>
</comment>
<evidence type="ECO:0000256" key="2">
    <source>
        <dbReference type="ARBA" id="ARBA00006751"/>
    </source>
</evidence>
<keyword evidence="4" id="KW-0328">Glycosyltransferase</keyword>
<evidence type="ECO:0000256" key="4">
    <source>
        <dbReference type="ARBA" id="ARBA00022676"/>
    </source>
</evidence>
<evidence type="ECO:0000256" key="3">
    <source>
        <dbReference type="ARBA" id="ARBA00011886"/>
    </source>
</evidence>
<comment type="catalytic activity">
    <reaction evidence="9">
        <text>guanosine + phosphate = alpha-D-ribose 1-phosphate + guanine</text>
        <dbReference type="Rhea" id="RHEA:13233"/>
        <dbReference type="ChEBI" id="CHEBI:16235"/>
        <dbReference type="ChEBI" id="CHEBI:16750"/>
        <dbReference type="ChEBI" id="CHEBI:43474"/>
        <dbReference type="ChEBI" id="CHEBI:57720"/>
        <dbReference type="EC" id="2.4.2.1"/>
    </reaction>
</comment>
<evidence type="ECO:0000256" key="1">
    <source>
        <dbReference type="ARBA" id="ARBA00005058"/>
    </source>
</evidence>
<dbReference type="EMBL" id="CH479183">
    <property type="protein sequence ID" value="EDW36055.1"/>
    <property type="molecule type" value="Genomic_DNA"/>
</dbReference>
<protein>
    <recommendedName>
        <fullName evidence="3">purine-nucleoside phosphorylase</fullName>
        <ecNumber evidence="3">2.4.2.1</ecNumber>
    </recommendedName>
    <alternativeName>
        <fullName evidence="10">Inosine-guanosine phosphorylase</fullName>
    </alternativeName>
</protein>
<evidence type="ECO:0000256" key="6">
    <source>
        <dbReference type="ARBA" id="ARBA00023918"/>
    </source>
</evidence>
<proteinExistence type="inferred from homology"/>
<dbReference type="STRING" id="7234.B4GHT5"/>
<dbReference type="EC" id="2.4.2.1" evidence="3"/>
<dbReference type="Pfam" id="PF01048">
    <property type="entry name" value="PNP_UDP_1"/>
    <property type="match status" value="1"/>
</dbReference>
<name>B4GHT5_DROPE</name>
<dbReference type="eggNOG" id="KOG3984">
    <property type="taxonomic scope" value="Eukaryota"/>
</dbReference>
<keyword evidence="13" id="KW-1185">Reference proteome</keyword>
<dbReference type="PANTHER" id="PTHR11904">
    <property type="entry name" value="METHYLTHIOADENOSINE/PURINE NUCLEOSIDE PHOSPHORYLASE"/>
    <property type="match status" value="1"/>
</dbReference>
<dbReference type="OrthoDB" id="10261782at2759"/>
<dbReference type="Gene3D" id="3.40.50.1580">
    <property type="entry name" value="Nucleoside phosphorylase domain"/>
    <property type="match status" value="1"/>
</dbReference>
<dbReference type="GO" id="GO:0004731">
    <property type="term" value="F:purine-nucleoside phosphorylase activity"/>
    <property type="evidence" value="ECO:0007669"/>
    <property type="project" value="UniProtKB-EC"/>
</dbReference>
<feature type="domain" description="Nucleoside phosphorylase" evidence="11">
    <location>
        <begin position="68"/>
        <end position="304"/>
    </location>
</feature>
<evidence type="ECO:0000256" key="9">
    <source>
        <dbReference type="ARBA" id="ARBA00023970"/>
    </source>
</evidence>
<dbReference type="UniPathway" id="UPA00606"/>
<evidence type="ECO:0000259" key="11">
    <source>
        <dbReference type="Pfam" id="PF01048"/>
    </source>
</evidence>
<dbReference type="NCBIfam" id="TIGR01697">
    <property type="entry name" value="PNPH-PUNA-XAPA"/>
    <property type="match status" value="1"/>
</dbReference>
<comment type="catalytic activity">
    <reaction evidence="8">
        <text>2'-deoxyinosine + phosphate = 2-deoxy-alpha-D-ribose 1-phosphate + hypoxanthine</text>
        <dbReference type="Rhea" id="RHEA:27750"/>
        <dbReference type="ChEBI" id="CHEBI:17368"/>
        <dbReference type="ChEBI" id="CHEBI:28997"/>
        <dbReference type="ChEBI" id="CHEBI:43474"/>
        <dbReference type="ChEBI" id="CHEBI:57259"/>
        <dbReference type="EC" id="2.4.2.1"/>
    </reaction>
</comment>
<dbReference type="GO" id="GO:0009116">
    <property type="term" value="P:nucleoside metabolic process"/>
    <property type="evidence" value="ECO:0007669"/>
    <property type="project" value="InterPro"/>
</dbReference>
<dbReference type="NCBIfam" id="NF006054">
    <property type="entry name" value="PRK08202.1"/>
    <property type="match status" value="1"/>
</dbReference>
<dbReference type="PhylomeDB" id="B4GHT5"/>
<dbReference type="AlphaFoldDB" id="B4GHT5"/>
<dbReference type="OMA" id="KYGLICG"/>
<organism evidence="13">
    <name type="scientific">Drosophila persimilis</name>
    <name type="common">Fruit fly</name>
    <dbReference type="NCBI Taxonomy" id="7234"/>
    <lineage>
        <taxon>Eukaryota</taxon>
        <taxon>Metazoa</taxon>
        <taxon>Ecdysozoa</taxon>
        <taxon>Arthropoda</taxon>
        <taxon>Hexapoda</taxon>
        <taxon>Insecta</taxon>
        <taxon>Pterygota</taxon>
        <taxon>Neoptera</taxon>
        <taxon>Endopterygota</taxon>
        <taxon>Diptera</taxon>
        <taxon>Brachycera</taxon>
        <taxon>Muscomorpha</taxon>
        <taxon>Ephydroidea</taxon>
        <taxon>Drosophilidae</taxon>
        <taxon>Drosophila</taxon>
        <taxon>Sophophora</taxon>
    </lineage>
</organism>
<comment type="catalytic activity">
    <reaction evidence="6">
        <text>inosine + phosphate = alpha-D-ribose 1-phosphate + hypoxanthine</text>
        <dbReference type="Rhea" id="RHEA:27646"/>
        <dbReference type="ChEBI" id="CHEBI:17368"/>
        <dbReference type="ChEBI" id="CHEBI:17596"/>
        <dbReference type="ChEBI" id="CHEBI:43474"/>
        <dbReference type="ChEBI" id="CHEBI:57720"/>
        <dbReference type="EC" id="2.4.2.1"/>
    </reaction>
</comment>
<evidence type="ECO:0000256" key="10">
    <source>
        <dbReference type="ARBA" id="ARBA00031036"/>
    </source>
</evidence>
<dbReference type="KEGG" id="dpe:6593023"/>
<comment type="similarity">
    <text evidence="2">Belongs to the PNP/MTAP phosphorylase family.</text>
</comment>
<dbReference type="SUPFAM" id="SSF53167">
    <property type="entry name" value="Purine and uridine phosphorylases"/>
    <property type="match status" value="1"/>
</dbReference>
<dbReference type="CDD" id="cd09009">
    <property type="entry name" value="PNP-EcPNPII_like"/>
    <property type="match status" value="1"/>
</dbReference>
<dbReference type="InterPro" id="IPR035994">
    <property type="entry name" value="Nucleoside_phosphorylase_sf"/>
</dbReference>
<reference evidence="12 13" key="1">
    <citation type="journal article" date="2007" name="Nature">
        <title>Evolution of genes and genomes on the Drosophila phylogeny.</title>
        <authorList>
            <consortium name="Drosophila 12 Genomes Consortium"/>
            <person name="Clark A.G."/>
            <person name="Eisen M.B."/>
            <person name="Smith D.R."/>
            <person name="Bergman C.M."/>
            <person name="Oliver B."/>
            <person name="Markow T.A."/>
            <person name="Kaufman T.C."/>
            <person name="Kellis M."/>
            <person name="Gelbart W."/>
            <person name="Iyer V.N."/>
            <person name="Pollard D.A."/>
            <person name="Sackton T.B."/>
            <person name="Larracuente A.M."/>
            <person name="Singh N.D."/>
            <person name="Abad J.P."/>
            <person name="Abt D.N."/>
            <person name="Adryan B."/>
            <person name="Aguade M."/>
            <person name="Akashi H."/>
            <person name="Anderson W.W."/>
            <person name="Aquadro C.F."/>
            <person name="Ardell D.H."/>
            <person name="Arguello R."/>
            <person name="Artieri C.G."/>
            <person name="Barbash D.A."/>
            <person name="Barker D."/>
            <person name="Barsanti P."/>
            <person name="Batterham P."/>
            <person name="Batzoglou S."/>
            <person name="Begun D."/>
            <person name="Bhutkar A."/>
            <person name="Blanco E."/>
            <person name="Bosak S.A."/>
            <person name="Bradley R.K."/>
            <person name="Brand A.D."/>
            <person name="Brent M.R."/>
            <person name="Brooks A.N."/>
            <person name="Brown R.H."/>
            <person name="Butlin R.K."/>
            <person name="Caggese C."/>
            <person name="Calvi B.R."/>
            <person name="Bernardo de Carvalho A."/>
            <person name="Caspi A."/>
            <person name="Castrezana S."/>
            <person name="Celniker S.E."/>
            <person name="Chang J.L."/>
            <person name="Chapple C."/>
            <person name="Chatterji S."/>
            <person name="Chinwalla A."/>
            <person name="Civetta A."/>
            <person name="Clifton S.W."/>
            <person name="Comeron J.M."/>
            <person name="Costello J.C."/>
            <person name="Coyne J.A."/>
            <person name="Daub J."/>
            <person name="David R.G."/>
            <person name="Delcher A.L."/>
            <person name="Delehaunty K."/>
            <person name="Do C.B."/>
            <person name="Ebling H."/>
            <person name="Edwards K."/>
            <person name="Eickbush T."/>
            <person name="Evans J.D."/>
            <person name="Filipski A."/>
            <person name="Findeiss S."/>
            <person name="Freyhult E."/>
            <person name="Fulton L."/>
            <person name="Fulton R."/>
            <person name="Garcia A.C."/>
            <person name="Gardiner A."/>
            <person name="Garfield D.A."/>
            <person name="Garvin B.E."/>
            <person name="Gibson G."/>
            <person name="Gilbert D."/>
            <person name="Gnerre S."/>
            <person name="Godfrey J."/>
            <person name="Good R."/>
            <person name="Gotea V."/>
            <person name="Gravely B."/>
            <person name="Greenberg A.J."/>
            <person name="Griffiths-Jones S."/>
            <person name="Gross S."/>
            <person name="Guigo R."/>
            <person name="Gustafson E.A."/>
            <person name="Haerty W."/>
            <person name="Hahn M.W."/>
            <person name="Halligan D.L."/>
            <person name="Halpern A.L."/>
            <person name="Halter G.M."/>
            <person name="Han M.V."/>
            <person name="Heger A."/>
            <person name="Hillier L."/>
            <person name="Hinrichs A.S."/>
            <person name="Holmes I."/>
            <person name="Hoskins R.A."/>
            <person name="Hubisz M.J."/>
            <person name="Hultmark D."/>
            <person name="Huntley M.A."/>
            <person name="Jaffe D.B."/>
            <person name="Jagadeeshan S."/>
            <person name="Jeck W.R."/>
            <person name="Johnson J."/>
            <person name="Jones C.D."/>
            <person name="Jordan W.C."/>
            <person name="Karpen G.H."/>
            <person name="Kataoka E."/>
            <person name="Keightley P.D."/>
            <person name="Kheradpour P."/>
            <person name="Kirkness E.F."/>
            <person name="Koerich L.B."/>
            <person name="Kristiansen K."/>
            <person name="Kudrna D."/>
            <person name="Kulathinal R.J."/>
            <person name="Kumar S."/>
            <person name="Kwok R."/>
            <person name="Lander E."/>
            <person name="Langley C.H."/>
            <person name="Lapoint R."/>
            <person name="Lazzaro B.P."/>
            <person name="Lee S.J."/>
            <person name="Levesque L."/>
            <person name="Li R."/>
            <person name="Lin C.F."/>
            <person name="Lin M.F."/>
            <person name="Lindblad-Toh K."/>
            <person name="Llopart A."/>
            <person name="Long M."/>
            <person name="Low L."/>
            <person name="Lozovsky E."/>
            <person name="Lu J."/>
            <person name="Luo M."/>
            <person name="Machado C.A."/>
            <person name="Makalowski W."/>
            <person name="Marzo M."/>
            <person name="Matsuda M."/>
            <person name="Matzkin L."/>
            <person name="McAllister B."/>
            <person name="McBride C.S."/>
            <person name="McKernan B."/>
            <person name="McKernan K."/>
            <person name="Mendez-Lago M."/>
            <person name="Minx P."/>
            <person name="Mollenhauer M.U."/>
            <person name="Montooth K."/>
            <person name="Mount S.M."/>
            <person name="Mu X."/>
            <person name="Myers E."/>
            <person name="Negre B."/>
            <person name="Newfeld S."/>
            <person name="Nielsen R."/>
            <person name="Noor M.A."/>
            <person name="O'Grady P."/>
            <person name="Pachter L."/>
            <person name="Papaceit M."/>
            <person name="Parisi M.J."/>
            <person name="Parisi M."/>
            <person name="Parts L."/>
            <person name="Pedersen J.S."/>
            <person name="Pesole G."/>
            <person name="Phillippy A.M."/>
            <person name="Ponting C.P."/>
            <person name="Pop M."/>
            <person name="Porcelli D."/>
            <person name="Powell J.R."/>
            <person name="Prohaska S."/>
            <person name="Pruitt K."/>
            <person name="Puig M."/>
            <person name="Quesneville H."/>
            <person name="Ram K.R."/>
            <person name="Rand D."/>
            <person name="Rasmussen M.D."/>
            <person name="Reed L.K."/>
            <person name="Reenan R."/>
            <person name="Reily A."/>
            <person name="Remington K.A."/>
            <person name="Rieger T.T."/>
            <person name="Ritchie M.G."/>
            <person name="Robin C."/>
            <person name="Rogers Y.H."/>
            <person name="Rohde C."/>
            <person name="Rozas J."/>
            <person name="Rubenfield M.J."/>
            <person name="Ruiz A."/>
            <person name="Russo S."/>
            <person name="Salzberg S.L."/>
            <person name="Sanchez-Gracia A."/>
            <person name="Saranga D.J."/>
            <person name="Sato H."/>
            <person name="Schaeffer S.W."/>
            <person name="Schatz M.C."/>
            <person name="Schlenke T."/>
            <person name="Schwartz R."/>
            <person name="Segarra C."/>
            <person name="Singh R.S."/>
            <person name="Sirot L."/>
            <person name="Sirota M."/>
            <person name="Sisneros N.B."/>
            <person name="Smith C.D."/>
            <person name="Smith T.F."/>
            <person name="Spieth J."/>
            <person name="Stage D.E."/>
            <person name="Stark A."/>
            <person name="Stephan W."/>
            <person name="Strausberg R.L."/>
            <person name="Strempel S."/>
            <person name="Sturgill D."/>
            <person name="Sutton G."/>
            <person name="Sutton G.G."/>
            <person name="Tao W."/>
            <person name="Teichmann S."/>
            <person name="Tobari Y.N."/>
            <person name="Tomimura Y."/>
            <person name="Tsolas J.M."/>
            <person name="Valente V.L."/>
            <person name="Venter E."/>
            <person name="Venter J.C."/>
            <person name="Vicario S."/>
            <person name="Vieira F.G."/>
            <person name="Vilella A.J."/>
            <person name="Villasante A."/>
            <person name="Walenz B."/>
            <person name="Wang J."/>
            <person name="Wasserman M."/>
            <person name="Watts T."/>
            <person name="Wilson D."/>
            <person name="Wilson R.K."/>
            <person name="Wing R.A."/>
            <person name="Wolfner M.F."/>
            <person name="Wong A."/>
            <person name="Wong G.K."/>
            <person name="Wu C.I."/>
            <person name="Wu G."/>
            <person name="Yamamoto D."/>
            <person name="Yang H.P."/>
            <person name="Yang S.P."/>
            <person name="Yorke J.A."/>
            <person name="Yoshida K."/>
            <person name="Zdobnov E."/>
            <person name="Zhang P."/>
            <person name="Zhang Y."/>
            <person name="Zimin A.V."/>
            <person name="Baldwin J."/>
            <person name="Abdouelleil A."/>
            <person name="Abdulkadir J."/>
            <person name="Abebe A."/>
            <person name="Abera B."/>
            <person name="Abreu J."/>
            <person name="Acer S.C."/>
            <person name="Aftuck L."/>
            <person name="Alexander A."/>
            <person name="An P."/>
            <person name="Anderson E."/>
            <person name="Anderson S."/>
            <person name="Arachi H."/>
            <person name="Azer M."/>
            <person name="Bachantsang P."/>
            <person name="Barry A."/>
            <person name="Bayul T."/>
            <person name="Berlin A."/>
            <person name="Bessette D."/>
            <person name="Bloom T."/>
            <person name="Blye J."/>
            <person name="Boguslavskiy L."/>
            <person name="Bonnet C."/>
            <person name="Boukhgalter B."/>
            <person name="Bourzgui I."/>
            <person name="Brown A."/>
            <person name="Cahill P."/>
            <person name="Channer S."/>
            <person name="Cheshatsang Y."/>
            <person name="Chuda L."/>
            <person name="Citroen M."/>
            <person name="Collymore A."/>
            <person name="Cooke P."/>
            <person name="Costello M."/>
            <person name="D'Aco K."/>
            <person name="Daza R."/>
            <person name="De Haan G."/>
            <person name="DeGray S."/>
            <person name="DeMaso C."/>
            <person name="Dhargay N."/>
            <person name="Dooley K."/>
            <person name="Dooley E."/>
            <person name="Doricent M."/>
            <person name="Dorje P."/>
            <person name="Dorjee K."/>
            <person name="Dupes A."/>
            <person name="Elong R."/>
            <person name="Falk J."/>
            <person name="Farina A."/>
            <person name="Faro S."/>
            <person name="Ferguson D."/>
            <person name="Fisher S."/>
            <person name="Foley C.D."/>
            <person name="Franke A."/>
            <person name="Friedrich D."/>
            <person name="Gadbois L."/>
            <person name="Gearin G."/>
            <person name="Gearin C.R."/>
            <person name="Giannoukos G."/>
            <person name="Goode T."/>
            <person name="Graham J."/>
            <person name="Grandbois E."/>
            <person name="Grewal S."/>
            <person name="Gyaltsen K."/>
            <person name="Hafez N."/>
            <person name="Hagos B."/>
            <person name="Hall J."/>
            <person name="Henson C."/>
            <person name="Hollinger A."/>
            <person name="Honan T."/>
            <person name="Huard M.D."/>
            <person name="Hughes L."/>
            <person name="Hurhula B."/>
            <person name="Husby M.E."/>
            <person name="Kamat A."/>
            <person name="Kanga B."/>
            <person name="Kashin S."/>
            <person name="Khazanovich D."/>
            <person name="Kisner P."/>
            <person name="Lance K."/>
            <person name="Lara M."/>
            <person name="Lee W."/>
            <person name="Lennon N."/>
            <person name="Letendre F."/>
            <person name="LeVine R."/>
            <person name="Lipovsky A."/>
            <person name="Liu X."/>
            <person name="Liu J."/>
            <person name="Liu S."/>
            <person name="Lokyitsang T."/>
            <person name="Lokyitsang Y."/>
            <person name="Lubonja R."/>
            <person name="Lui A."/>
            <person name="MacDonald P."/>
            <person name="Magnisalis V."/>
            <person name="Maru K."/>
            <person name="Matthews C."/>
            <person name="McCusker W."/>
            <person name="McDonough S."/>
            <person name="Mehta T."/>
            <person name="Meldrim J."/>
            <person name="Meneus L."/>
            <person name="Mihai O."/>
            <person name="Mihalev A."/>
            <person name="Mihova T."/>
            <person name="Mittelman R."/>
            <person name="Mlenga V."/>
            <person name="Montmayeur A."/>
            <person name="Mulrain L."/>
            <person name="Navidi A."/>
            <person name="Naylor J."/>
            <person name="Negash T."/>
            <person name="Nguyen T."/>
            <person name="Nguyen N."/>
            <person name="Nicol R."/>
            <person name="Norbu C."/>
            <person name="Norbu N."/>
            <person name="Novod N."/>
            <person name="O'Neill B."/>
            <person name="Osman S."/>
            <person name="Markiewicz E."/>
            <person name="Oyono O.L."/>
            <person name="Patti C."/>
            <person name="Phunkhang P."/>
            <person name="Pierre F."/>
            <person name="Priest M."/>
            <person name="Raghuraman S."/>
            <person name="Rege F."/>
            <person name="Reyes R."/>
            <person name="Rise C."/>
            <person name="Rogov P."/>
            <person name="Ross K."/>
            <person name="Ryan E."/>
            <person name="Settipalli S."/>
            <person name="Shea T."/>
            <person name="Sherpa N."/>
            <person name="Shi L."/>
            <person name="Shih D."/>
            <person name="Sparrow T."/>
            <person name="Spaulding J."/>
            <person name="Stalker J."/>
            <person name="Stange-Thomann N."/>
            <person name="Stavropoulos S."/>
            <person name="Stone C."/>
            <person name="Strader C."/>
            <person name="Tesfaye S."/>
            <person name="Thomson T."/>
            <person name="Thoulutsang Y."/>
            <person name="Thoulutsang D."/>
            <person name="Topham K."/>
            <person name="Topping I."/>
            <person name="Tsamla T."/>
            <person name="Vassiliev H."/>
            <person name="Vo A."/>
            <person name="Wangchuk T."/>
            <person name="Wangdi T."/>
            <person name="Weiand M."/>
            <person name="Wilkinson J."/>
            <person name="Wilson A."/>
            <person name="Yadav S."/>
            <person name="Young G."/>
            <person name="Yu Q."/>
            <person name="Zembek L."/>
            <person name="Zhong D."/>
            <person name="Zimmer A."/>
            <person name="Zwirko Z."/>
            <person name="Jaffe D.B."/>
            <person name="Alvarez P."/>
            <person name="Brockman W."/>
            <person name="Butler J."/>
            <person name="Chin C."/>
            <person name="Gnerre S."/>
            <person name="Grabherr M."/>
            <person name="Kleber M."/>
            <person name="Mauceli E."/>
            <person name="MacCallum I."/>
        </authorList>
    </citation>
    <scope>NUCLEOTIDE SEQUENCE [LARGE SCALE GENOMIC DNA]</scope>
    <source>
        <strain evidence="13">MSH-3 / Tucson 14011-0111.49</strain>
    </source>
</reference>
<gene>
    <name evidence="12" type="primary">Dper\GL17590</name>
    <name evidence="12" type="ORF">Dper_GL17590</name>
</gene>
<accession>B4GHT5</accession>
<evidence type="ECO:0000313" key="12">
    <source>
        <dbReference type="EMBL" id="EDW36055.1"/>
    </source>
</evidence>
<sequence>MCSPTCCSGKSPIARRLQAIRQQRMEEEEALRRPKPVICTPESELYAYGEIEAMAEHIMKVCQMRPRIGLICGHFLRQLVDIIEEPVLIPFEDIPQFPVCSTLEGARNHLVVGTVMGATVMAMQDRFHTYEGYQLASSVLPVRVMKLCGVQHILLTCAAAAVNPQYAVGDIMLIKDHINMLGMFDRTPLTGAHDPRFGVRKLAMTRAYDRHLLEKSLQIGRELGFDDCLQVGVFGCLCGPTCKTNAEGEMLRVMGVDAVGMSLVHEVIVSHHCGLKIFSLGIITLAASKDDEQHEVAEAQETQEMEMPMQRLQACTDLISRLIYCIHNNL</sequence>
<keyword evidence="5" id="KW-0808">Transferase</keyword>
<evidence type="ECO:0000313" key="13">
    <source>
        <dbReference type="Proteomes" id="UP000008744"/>
    </source>
</evidence>
<dbReference type="HOGENOM" id="CLU_054456_1_2_1"/>
<dbReference type="Proteomes" id="UP000008744">
    <property type="component" value="Unassembled WGS sequence"/>
</dbReference>